<accession>A0A9D2UFY6</accession>
<comment type="caution">
    <text evidence="1">The sequence shown here is derived from an EMBL/GenBank/DDBJ whole genome shotgun (WGS) entry which is preliminary data.</text>
</comment>
<name>A0A9D2UFY6_9MICC</name>
<gene>
    <name evidence="1" type="ORF">H9908_07395</name>
</gene>
<organism evidence="1 2">
    <name type="scientific">Candidatus Rothia avistercoris</name>
    <dbReference type="NCBI Taxonomy" id="2840479"/>
    <lineage>
        <taxon>Bacteria</taxon>
        <taxon>Bacillati</taxon>
        <taxon>Actinomycetota</taxon>
        <taxon>Actinomycetes</taxon>
        <taxon>Micrococcales</taxon>
        <taxon>Micrococcaceae</taxon>
        <taxon>Rothia</taxon>
    </lineage>
</organism>
<dbReference type="AlphaFoldDB" id="A0A9D2UFY6"/>
<reference evidence="1" key="1">
    <citation type="journal article" date="2021" name="PeerJ">
        <title>Extensive microbial diversity within the chicken gut microbiome revealed by metagenomics and culture.</title>
        <authorList>
            <person name="Gilroy R."/>
            <person name="Ravi A."/>
            <person name="Getino M."/>
            <person name="Pursley I."/>
            <person name="Horton D.L."/>
            <person name="Alikhan N.F."/>
            <person name="Baker D."/>
            <person name="Gharbi K."/>
            <person name="Hall N."/>
            <person name="Watson M."/>
            <person name="Adriaenssens E.M."/>
            <person name="Foster-Nyarko E."/>
            <person name="Jarju S."/>
            <person name="Secka A."/>
            <person name="Antonio M."/>
            <person name="Oren A."/>
            <person name="Chaudhuri R.R."/>
            <person name="La Ragione R."/>
            <person name="Hildebrand F."/>
            <person name="Pallen M.J."/>
        </authorList>
    </citation>
    <scope>NUCLEOTIDE SEQUENCE</scope>
    <source>
        <strain evidence="1">ChiHjej10B9-4811</strain>
    </source>
</reference>
<protein>
    <submittedName>
        <fullName evidence="1">Uncharacterized protein</fullName>
    </submittedName>
</protein>
<evidence type="ECO:0000313" key="1">
    <source>
        <dbReference type="EMBL" id="HJD51671.1"/>
    </source>
</evidence>
<dbReference type="EMBL" id="DWUS01000167">
    <property type="protein sequence ID" value="HJD51671.1"/>
    <property type="molecule type" value="Genomic_DNA"/>
</dbReference>
<proteinExistence type="predicted"/>
<dbReference type="Proteomes" id="UP000823908">
    <property type="component" value="Unassembled WGS sequence"/>
</dbReference>
<evidence type="ECO:0000313" key="2">
    <source>
        <dbReference type="Proteomes" id="UP000823908"/>
    </source>
</evidence>
<feature type="non-terminal residue" evidence="1">
    <location>
        <position position="63"/>
    </location>
</feature>
<reference evidence="1" key="2">
    <citation type="submission" date="2021-04" db="EMBL/GenBank/DDBJ databases">
        <authorList>
            <person name="Gilroy R."/>
        </authorList>
    </citation>
    <scope>NUCLEOTIDE SEQUENCE</scope>
    <source>
        <strain evidence="1">ChiHjej10B9-4811</strain>
    </source>
</reference>
<sequence>MSPQYLTIECVRDKVEEYTQKRFLEKYGNETSLSNFCKLIELPKGGLDKFLLSREFMENFCKI</sequence>